<keyword evidence="1" id="KW-0732">Signal</keyword>
<organism evidence="2 3">
    <name type="scientific">Lithospermum erythrorhizon</name>
    <name type="common">Purple gromwell</name>
    <name type="synonym">Lithospermum officinale var. erythrorhizon</name>
    <dbReference type="NCBI Taxonomy" id="34254"/>
    <lineage>
        <taxon>Eukaryota</taxon>
        <taxon>Viridiplantae</taxon>
        <taxon>Streptophyta</taxon>
        <taxon>Embryophyta</taxon>
        <taxon>Tracheophyta</taxon>
        <taxon>Spermatophyta</taxon>
        <taxon>Magnoliopsida</taxon>
        <taxon>eudicotyledons</taxon>
        <taxon>Gunneridae</taxon>
        <taxon>Pentapetalae</taxon>
        <taxon>asterids</taxon>
        <taxon>lamiids</taxon>
        <taxon>Boraginales</taxon>
        <taxon>Boraginaceae</taxon>
        <taxon>Boraginoideae</taxon>
        <taxon>Lithospermeae</taxon>
        <taxon>Lithospermum</taxon>
    </lineage>
</organism>
<sequence length="139" mass="16440">MACRYYSCLLLCISFLIQSLSILEASRIVNEELLKKYQPSSPNQSYRTSYHFQPPKNWMNDPNGELLMLNFGMQLHWHHQKVARTPRRGVQMNILTLLYSIMKTHKTFGELVDRYFIICWRHGSADTIHISIEKLFISF</sequence>
<accession>A0AAV3PQN5</accession>
<dbReference type="InterPro" id="IPR023296">
    <property type="entry name" value="Glyco_hydro_beta-prop_sf"/>
</dbReference>
<reference evidence="2 3" key="1">
    <citation type="submission" date="2024-01" db="EMBL/GenBank/DDBJ databases">
        <title>The complete chloroplast genome sequence of Lithospermum erythrorhizon: insights into the phylogenetic relationship among Boraginaceae species and the maternal lineages of purple gromwells.</title>
        <authorList>
            <person name="Okada T."/>
            <person name="Watanabe K."/>
        </authorList>
    </citation>
    <scope>NUCLEOTIDE SEQUENCE [LARGE SCALE GENOMIC DNA]</scope>
</reference>
<name>A0AAV3PQN5_LITER</name>
<dbReference type="EMBL" id="BAABME010002314">
    <property type="protein sequence ID" value="GAA0154084.1"/>
    <property type="molecule type" value="Genomic_DNA"/>
</dbReference>
<evidence type="ECO:0000313" key="2">
    <source>
        <dbReference type="EMBL" id="GAA0154084.1"/>
    </source>
</evidence>
<dbReference type="InterPro" id="IPR018053">
    <property type="entry name" value="Glyco_hydro_32_AS"/>
</dbReference>
<keyword evidence="3" id="KW-1185">Reference proteome</keyword>
<gene>
    <name evidence="2" type="ORF">LIER_12168</name>
</gene>
<feature type="signal peptide" evidence="1">
    <location>
        <begin position="1"/>
        <end position="25"/>
    </location>
</feature>
<proteinExistence type="predicted"/>
<dbReference type="Proteomes" id="UP001454036">
    <property type="component" value="Unassembled WGS sequence"/>
</dbReference>
<dbReference type="GO" id="GO:0005975">
    <property type="term" value="P:carbohydrate metabolic process"/>
    <property type="evidence" value="ECO:0007669"/>
    <property type="project" value="InterPro"/>
</dbReference>
<feature type="chain" id="PRO_5043618402" evidence="1">
    <location>
        <begin position="26"/>
        <end position="139"/>
    </location>
</feature>
<comment type="caution">
    <text evidence="2">The sequence shown here is derived from an EMBL/GenBank/DDBJ whole genome shotgun (WGS) entry which is preliminary data.</text>
</comment>
<dbReference type="SUPFAM" id="SSF75005">
    <property type="entry name" value="Arabinanase/levansucrase/invertase"/>
    <property type="match status" value="1"/>
</dbReference>
<evidence type="ECO:0000313" key="3">
    <source>
        <dbReference type="Proteomes" id="UP001454036"/>
    </source>
</evidence>
<protein>
    <submittedName>
        <fullName evidence="2">Uncharacterized protein</fullName>
    </submittedName>
</protein>
<dbReference type="PROSITE" id="PS00609">
    <property type="entry name" value="GLYCOSYL_HYDROL_F32"/>
    <property type="match status" value="1"/>
</dbReference>
<dbReference type="Gene3D" id="2.115.10.20">
    <property type="entry name" value="Glycosyl hydrolase domain, family 43"/>
    <property type="match status" value="1"/>
</dbReference>
<evidence type="ECO:0000256" key="1">
    <source>
        <dbReference type="SAM" id="SignalP"/>
    </source>
</evidence>
<dbReference type="GO" id="GO:0004553">
    <property type="term" value="F:hydrolase activity, hydrolyzing O-glycosyl compounds"/>
    <property type="evidence" value="ECO:0007669"/>
    <property type="project" value="InterPro"/>
</dbReference>
<dbReference type="AlphaFoldDB" id="A0AAV3PQN5"/>